<accession>A0A1H1ZGC2</accession>
<keyword evidence="5" id="KW-1185">Reference proteome</keyword>
<organism evidence="4 5">
    <name type="scientific">Pseudomonas asplenii</name>
    <dbReference type="NCBI Taxonomy" id="53407"/>
    <lineage>
        <taxon>Bacteria</taxon>
        <taxon>Pseudomonadati</taxon>
        <taxon>Pseudomonadota</taxon>
        <taxon>Gammaproteobacteria</taxon>
        <taxon>Pseudomonadales</taxon>
        <taxon>Pseudomonadaceae</taxon>
        <taxon>Pseudomonas</taxon>
    </lineage>
</organism>
<protein>
    <submittedName>
        <fullName evidence="4">Acetyltransferase (GNAT) family protein</fullName>
    </submittedName>
</protein>
<dbReference type="PROSITE" id="PS51186">
    <property type="entry name" value="GNAT"/>
    <property type="match status" value="1"/>
</dbReference>
<dbReference type="GO" id="GO:0016747">
    <property type="term" value="F:acyltransferase activity, transferring groups other than amino-acyl groups"/>
    <property type="evidence" value="ECO:0007669"/>
    <property type="project" value="InterPro"/>
</dbReference>
<keyword evidence="1 4" id="KW-0808">Transferase</keyword>
<reference evidence="5" key="1">
    <citation type="submission" date="2016-10" db="EMBL/GenBank/DDBJ databases">
        <authorList>
            <person name="Varghese N."/>
            <person name="Submissions S."/>
        </authorList>
    </citation>
    <scope>NUCLEOTIDE SEQUENCE [LARGE SCALE GENOMIC DNA]</scope>
    <source>
        <strain evidence="5">ATCC 23835</strain>
    </source>
</reference>
<evidence type="ECO:0000259" key="3">
    <source>
        <dbReference type="PROSITE" id="PS51186"/>
    </source>
</evidence>
<evidence type="ECO:0000313" key="5">
    <source>
        <dbReference type="Proteomes" id="UP000199524"/>
    </source>
</evidence>
<dbReference type="CDD" id="cd04301">
    <property type="entry name" value="NAT_SF"/>
    <property type="match status" value="1"/>
</dbReference>
<dbReference type="EMBL" id="LT629777">
    <property type="protein sequence ID" value="SDT32710.1"/>
    <property type="molecule type" value="Genomic_DNA"/>
</dbReference>
<dbReference type="SUPFAM" id="SSF55729">
    <property type="entry name" value="Acyl-CoA N-acyltransferases (Nat)"/>
    <property type="match status" value="1"/>
</dbReference>
<dbReference type="InterPro" id="IPR016181">
    <property type="entry name" value="Acyl_CoA_acyltransferase"/>
</dbReference>
<gene>
    <name evidence="4" type="ORF">SAMN05216598_5059</name>
</gene>
<keyword evidence="2" id="KW-0012">Acyltransferase</keyword>
<dbReference type="AlphaFoldDB" id="A0A1H1ZGC2"/>
<evidence type="ECO:0000313" key="4">
    <source>
        <dbReference type="EMBL" id="SDT32710.1"/>
    </source>
</evidence>
<name>A0A1H1ZGC2_9PSED</name>
<dbReference type="InterPro" id="IPR050832">
    <property type="entry name" value="Bact_Acetyltransf"/>
</dbReference>
<sequence>MNSTSITYILHYSQEPPDFHTSGVSSLHLINGLQDIQNYQRLYQEIGGEWGWGRQRCWQPMQWVQHLSKPDIQGWIMYWGGQANGFFELRRQLNENVEIYYFGVAKALQGQGLGSVLLQHAVTAAKAMTKKTIWLKTSSTDHPTALGLYLRAGFKIMRIAPKDAPSQGAEPCTSHVRP</sequence>
<evidence type="ECO:0000256" key="1">
    <source>
        <dbReference type="ARBA" id="ARBA00022679"/>
    </source>
</evidence>
<feature type="domain" description="N-acetyltransferase" evidence="3">
    <location>
        <begin position="25"/>
        <end position="178"/>
    </location>
</feature>
<proteinExistence type="predicted"/>
<dbReference type="PANTHER" id="PTHR43877">
    <property type="entry name" value="AMINOALKYLPHOSPHONATE N-ACETYLTRANSFERASE-RELATED-RELATED"/>
    <property type="match status" value="1"/>
</dbReference>
<dbReference type="Gene3D" id="3.40.630.30">
    <property type="match status" value="1"/>
</dbReference>
<evidence type="ECO:0000256" key="2">
    <source>
        <dbReference type="ARBA" id="ARBA00023315"/>
    </source>
</evidence>
<dbReference type="Pfam" id="PF00583">
    <property type="entry name" value="Acetyltransf_1"/>
    <property type="match status" value="1"/>
</dbReference>
<dbReference type="Proteomes" id="UP000199524">
    <property type="component" value="Chromosome I"/>
</dbReference>
<dbReference type="InterPro" id="IPR000182">
    <property type="entry name" value="GNAT_dom"/>
</dbReference>
<dbReference type="PANTHER" id="PTHR43877:SF2">
    <property type="entry name" value="AMINOALKYLPHOSPHONATE N-ACETYLTRANSFERASE-RELATED"/>
    <property type="match status" value="1"/>
</dbReference>